<dbReference type="AlphaFoldDB" id="A0A559ID89"/>
<dbReference type="SUPFAM" id="SSF53067">
    <property type="entry name" value="Actin-like ATPase domain"/>
    <property type="match status" value="1"/>
</dbReference>
<dbReference type="OrthoDB" id="5412507at2"/>
<evidence type="ECO:0000259" key="2">
    <source>
        <dbReference type="Pfam" id="PF21522"/>
    </source>
</evidence>
<accession>A0A559ID89</accession>
<dbReference type="Pfam" id="PF21522">
    <property type="entry name" value="MreB-like_C"/>
    <property type="match status" value="1"/>
</dbReference>
<feature type="domain" description="Actin-like protein N-terminal" evidence="1">
    <location>
        <begin position="7"/>
        <end position="148"/>
    </location>
</feature>
<feature type="domain" description="Actin homologue MreB-like C-terminal" evidence="2">
    <location>
        <begin position="173"/>
        <end position="287"/>
    </location>
</feature>
<comment type="caution">
    <text evidence="3">The sequence shown here is derived from an EMBL/GenBank/DDBJ whole genome shotgun (WGS) entry which is preliminary data.</text>
</comment>
<keyword evidence="4" id="KW-1185">Reference proteome</keyword>
<dbReference type="Proteomes" id="UP000318102">
    <property type="component" value="Unassembled WGS sequence"/>
</dbReference>
<organism evidence="3 4">
    <name type="scientific">Paenibacillus agilis</name>
    <dbReference type="NCBI Taxonomy" id="3020863"/>
    <lineage>
        <taxon>Bacteria</taxon>
        <taxon>Bacillati</taxon>
        <taxon>Bacillota</taxon>
        <taxon>Bacilli</taxon>
        <taxon>Bacillales</taxon>
        <taxon>Paenibacillaceae</taxon>
        <taxon>Paenibacillus</taxon>
    </lineage>
</organism>
<dbReference type="Gene3D" id="3.30.420.40">
    <property type="match status" value="2"/>
</dbReference>
<proteinExistence type="predicted"/>
<reference evidence="3 4" key="1">
    <citation type="submission" date="2019-07" db="EMBL/GenBank/DDBJ databases">
        <authorList>
            <person name="Kim J."/>
        </authorList>
    </citation>
    <scope>NUCLEOTIDE SEQUENCE [LARGE SCALE GENOMIC DNA]</scope>
    <source>
        <strain evidence="3 4">N4</strain>
    </source>
</reference>
<gene>
    <name evidence="3" type="ORF">FPZ44_25095</name>
</gene>
<evidence type="ECO:0000313" key="3">
    <source>
        <dbReference type="EMBL" id="TVX85631.1"/>
    </source>
</evidence>
<dbReference type="CDD" id="cd24025">
    <property type="entry name" value="ASKHA_NBD_ParM_pCBH-like"/>
    <property type="match status" value="1"/>
</dbReference>
<evidence type="ECO:0000313" key="4">
    <source>
        <dbReference type="Proteomes" id="UP000318102"/>
    </source>
</evidence>
<dbReference type="InterPro" id="IPR040607">
    <property type="entry name" value="ALP_N"/>
</dbReference>
<sequence>MRIAVNVGCGFITGVECKNHKSISFPSIIVPTADEPNMGYGVSKYQVNIEGSSYYIGEKGLSKGGSRGWETTERRFEYVRCFIATAVHQLVDVDEPIELILGLPKHLFKAMHESVQEILQGTKIGIQINDEEKLLNIRTVVVYPETIGMYYATLYDSKGNITARSLFNKPIGIIQIGYQGVDLLYMKKDSVGLTPLTTMSPNNYGMKESYRFIQTQLKSMSHGEPDLIEIEKAVVLYNGELDFKGKTYDLLELQNQGEIELASQIANWVDDTWGNEIGDLEDIFIIGEQSTTYYLKIKEKISNLQLINHTQTPQVLGLLAAHVLVIEMYKDLVSNK</sequence>
<name>A0A559ID89_9BACL</name>
<dbReference type="RefSeq" id="WP_144995191.1">
    <property type="nucleotide sequence ID" value="NZ_VNJK01000007.1"/>
</dbReference>
<dbReference type="InterPro" id="IPR043129">
    <property type="entry name" value="ATPase_NBD"/>
</dbReference>
<protein>
    <submittedName>
        <fullName evidence="3">ParM/StbA family protein</fullName>
    </submittedName>
</protein>
<dbReference type="EMBL" id="VNJK01000007">
    <property type="protein sequence ID" value="TVX85631.1"/>
    <property type="molecule type" value="Genomic_DNA"/>
</dbReference>
<evidence type="ECO:0000259" key="1">
    <source>
        <dbReference type="Pfam" id="PF17989"/>
    </source>
</evidence>
<dbReference type="InterPro" id="IPR049067">
    <property type="entry name" value="MreB-like_C"/>
</dbReference>
<dbReference type="Pfam" id="PF17989">
    <property type="entry name" value="ALP_N"/>
    <property type="match status" value="1"/>
</dbReference>